<dbReference type="KEGG" id="hdf:AArcSl_2645"/>
<sequence length="112" mass="12175">MTRNTADTDTDVDSDTDWDRGDHGRFARIETAHDDPAVVAAAIAPDNTADVDTKGVESDGVVRTRIRRETTGGLQSTVDDYVVNVIVAEQVSGIASTDRIRHETDANDTHHE</sequence>
<evidence type="ECO:0008006" key="4">
    <source>
        <dbReference type="Google" id="ProtNLM"/>
    </source>
</evidence>
<evidence type="ECO:0000313" key="3">
    <source>
        <dbReference type="Proteomes" id="UP000263012"/>
    </source>
</evidence>
<evidence type="ECO:0000313" key="2">
    <source>
        <dbReference type="EMBL" id="AUX10264.1"/>
    </source>
</evidence>
<keyword evidence="3" id="KW-1185">Reference proteome</keyword>
<reference evidence="3" key="1">
    <citation type="submission" date="2017-11" db="EMBL/GenBank/DDBJ databases">
        <title>Phenotypic and genomic properties of facultatively anaerobic sulfur-reducing natronoarchaea from hypersaline soda lakes.</title>
        <authorList>
            <person name="Sorokin D.Y."/>
            <person name="Kublanov I.V."/>
            <person name="Roman P."/>
            <person name="Sinninghe Damste J.S."/>
            <person name="Golyshin P.N."/>
            <person name="Rojo D."/>
            <person name="Ciordia S."/>
            <person name="Mena M.D.C."/>
            <person name="Ferrer M."/>
            <person name="Messina E."/>
            <person name="Smedile F."/>
            <person name="La Spada G."/>
            <person name="La Cono V."/>
            <person name="Yakimov M.M."/>
        </authorList>
    </citation>
    <scope>NUCLEOTIDE SEQUENCE [LARGE SCALE GENOMIC DNA]</scope>
    <source>
        <strain evidence="3">AArc-Sl</strain>
    </source>
</reference>
<evidence type="ECO:0000256" key="1">
    <source>
        <dbReference type="SAM" id="MobiDB-lite"/>
    </source>
</evidence>
<organism evidence="2 3">
    <name type="scientific">Halalkaliarchaeum desulfuricum</name>
    <dbReference type="NCBI Taxonomy" id="2055893"/>
    <lineage>
        <taxon>Archaea</taxon>
        <taxon>Methanobacteriati</taxon>
        <taxon>Methanobacteriota</taxon>
        <taxon>Stenosarchaea group</taxon>
        <taxon>Halobacteria</taxon>
        <taxon>Halobacteriales</taxon>
        <taxon>Haloferacaceae</taxon>
        <taxon>Halalkaliarchaeum</taxon>
    </lineage>
</organism>
<gene>
    <name evidence="2" type="ORF">AArcSl_2645</name>
</gene>
<dbReference type="EMBL" id="CP025066">
    <property type="protein sequence ID" value="AUX10264.1"/>
    <property type="molecule type" value="Genomic_DNA"/>
</dbReference>
<name>A0A343TME2_9EURY</name>
<dbReference type="AlphaFoldDB" id="A0A343TME2"/>
<feature type="region of interest" description="Disordered" evidence="1">
    <location>
        <begin position="1"/>
        <end position="22"/>
    </location>
</feature>
<accession>A0A343TME2</accession>
<dbReference type="GeneID" id="37879003"/>
<proteinExistence type="predicted"/>
<dbReference type="NCBIfam" id="NF011470">
    <property type="entry name" value="PRK14887.1"/>
    <property type="match status" value="1"/>
</dbReference>
<dbReference type="RefSeq" id="WP_394337305.1">
    <property type="nucleotide sequence ID" value="NZ_CP025066.1"/>
</dbReference>
<dbReference type="Proteomes" id="UP000263012">
    <property type="component" value="Chromosome"/>
</dbReference>
<protein>
    <recommendedName>
        <fullName evidence="4">KEOPS complex subunit Pcc1</fullName>
    </recommendedName>
</protein>